<dbReference type="EMBL" id="JBBLXS010000056">
    <property type="protein sequence ID" value="MEK0184515.1"/>
    <property type="molecule type" value="Genomic_DNA"/>
</dbReference>
<keyword evidence="2" id="KW-1185">Reference proteome</keyword>
<sequence>MLAISWVAFNYLQQSLEILQGLRSPDAETVKRIIARVQQMAGDRS</sequence>
<dbReference type="Proteomes" id="UP001384579">
    <property type="component" value="Unassembled WGS sequence"/>
</dbReference>
<organism evidence="1 2">
    <name type="scientific">Microcoleus anatoxicus PTRS2</name>
    <dbReference type="NCBI Taxonomy" id="2705321"/>
    <lineage>
        <taxon>Bacteria</taxon>
        <taxon>Bacillati</taxon>
        <taxon>Cyanobacteriota</taxon>
        <taxon>Cyanophyceae</taxon>
        <taxon>Oscillatoriophycideae</taxon>
        <taxon>Oscillatoriales</taxon>
        <taxon>Microcoleaceae</taxon>
        <taxon>Microcoleus</taxon>
        <taxon>Microcoleus anatoxicus</taxon>
    </lineage>
</organism>
<gene>
    <name evidence="1" type="ORF">WMG39_06555</name>
</gene>
<dbReference type="RefSeq" id="WP_340523422.1">
    <property type="nucleotide sequence ID" value="NZ_JBBLXS010000056.1"/>
</dbReference>
<evidence type="ECO:0000313" key="2">
    <source>
        <dbReference type="Proteomes" id="UP001384579"/>
    </source>
</evidence>
<evidence type="ECO:0000313" key="1">
    <source>
        <dbReference type="EMBL" id="MEK0184515.1"/>
    </source>
</evidence>
<comment type="caution">
    <text evidence="1">The sequence shown here is derived from an EMBL/GenBank/DDBJ whole genome shotgun (WGS) entry which is preliminary data.</text>
</comment>
<protein>
    <submittedName>
        <fullName evidence="1">Uncharacterized protein</fullName>
    </submittedName>
</protein>
<proteinExistence type="predicted"/>
<reference evidence="1 2" key="1">
    <citation type="journal article" date="2020" name="Harmful Algae">
        <title>Molecular and morphological characterization of a novel dihydroanatoxin-a producing Microcoleus species (cyanobacteria) from the Russian River, California, USA.</title>
        <authorList>
            <person name="Conklin K.Y."/>
            <person name="Stancheva R."/>
            <person name="Otten T.G."/>
            <person name="Fadness R."/>
            <person name="Boyer G.L."/>
            <person name="Read B."/>
            <person name="Zhang X."/>
            <person name="Sheath R.G."/>
        </authorList>
    </citation>
    <scope>NUCLEOTIDE SEQUENCE [LARGE SCALE GENOMIC DNA]</scope>
    <source>
        <strain evidence="1 2">PTRS2</strain>
    </source>
</reference>
<name>A0ABU8YJF0_9CYAN</name>
<accession>A0ABU8YJF0</accession>